<organism evidence="4 5">
    <name type="scientific">Agromyces mediolanus</name>
    <name type="common">Corynebacterium mediolanum</name>
    <dbReference type="NCBI Taxonomy" id="41986"/>
    <lineage>
        <taxon>Bacteria</taxon>
        <taxon>Bacillati</taxon>
        <taxon>Actinomycetota</taxon>
        <taxon>Actinomycetes</taxon>
        <taxon>Micrococcales</taxon>
        <taxon>Microbacteriaceae</taxon>
        <taxon>Agromyces</taxon>
    </lineage>
</organism>
<dbReference type="SUPFAM" id="SSF50129">
    <property type="entry name" value="GroES-like"/>
    <property type="match status" value="1"/>
</dbReference>
<accession>A0A918FGZ9</accession>
<feature type="domain" description="Enoyl reductase (ER)" evidence="3">
    <location>
        <begin position="11"/>
        <end position="298"/>
    </location>
</feature>
<dbReference type="Pfam" id="PF08240">
    <property type="entry name" value="ADH_N"/>
    <property type="match status" value="1"/>
</dbReference>
<dbReference type="InterPro" id="IPR051603">
    <property type="entry name" value="Zinc-ADH_QOR/CCCR"/>
</dbReference>
<dbReference type="SUPFAM" id="SSF51735">
    <property type="entry name" value="NAD(P)-binding Rossmann-fold domains"/>
    <property type="match status" value="1"/>
</dbReference>
<dbReference type="Pfam" id="PF13602">
    <property type="entry name" value="ADH_zinc_N_2"/>
    <property type="match status" value="1"/>
</dbReference>
<dbReference type="InterPro" id="IPR013154">
    <property type="entry name" value="ADH-like_N"/>
</dbReference>
<evidence type="ECO:0000259" key="3">
    <source>
        <dbReference type="SMART" id="SM00829"/>
    </source>
</evidence>
<dbReference type="AlphaFoldDB" id="A0A918FGZ9"/>
<keyword evidence="5" id="KW-1185">Reference proteome</keyword>
<dbReference type="GO" id="GO:0016491">
    <property type="term" value="F:oxidoreductase activity"/>
    <property type="evidence" value="ECO:0007669"/>
    <property type="project" value="InterPro"/>
</dbReference>
<dbReference type="Proteomes" id="UP000610303">
    <property type="component" value="Unassembled WGS sequence"/>
</dbReference>
<keyword evidence="1" id="KW-0521">NADP</keyword>
<dbReference type="SMART" id="SM00829">
    <property type="entry name" value="PKS_ER"/>
    <property type="match status" value="1"/>
</dbReference>
<dbReference type="CDD" id="cd05289">
    <property type="entry name" value="MDR_like_2"/>
    <property type="match status" value="1"/>
</dbReference>
<name>A0A918FGZ9_AGRME</name>
<comment type="caution">
    <text evidence="4">The sequence shown here is derived from an EMBL/GenBank/DDBJ whole genome shotgun (WGS) entry which is preliminary data.</text>
</comment>
<dbReference type="Gene3D" id="3.90.180.10">
    <property type="entry name" value="Medium-chain alcohol dehydrogenases, catalytic domain"/>
    <property type="match status" value="1"/>
</dbReference>
<dbReference type="InterPro" id="IPR020843">
    <property type="entry name" value="ER"/>
</dbReference>
<evidence type="ECO:0000313" key="5">
    <source>
        <dbReference type="Proteomes" id="UP000610303"/>
    </source>
</evidence>
<dbReference type="Gene3D" id="3.40.50.720">
    <property type="entry name" value="NAD(P)-binding Rossmann-like Domain"/>
    <property type="match status" value="1"/>
</dbReference>
<dbReference type="RefSeq" id="WP_189086597.1">
    <property type="nucleotide sequence ID" value="NZ_BMRJ01000006.1"/>
</dbReference>
<sequence length="380" mass="39536">MSNAVRFTAYGGPEVLEVVEIEAPLPRPAEVLVEVYAAGLNPAESALRRGEARAGRTAELPARQGRDLAGVVIATGPGVERFARGDEVMGWGEGTQASHVVVPESQLMLKPAGIPWEVAGSLATAGTMAWNAVEGLALGPNDTVVITAAAGGVGCLAAQFARLHGAAVIGTSAEARFDFLRQFGIQPLGYGPGLAARVRVTTSAPITAFLDFLGGEAEEAVELGVPAGRVLTVLDEEAVDEHGIARVEPGDLVALGRVSAAIAAKQVRLPIADVFAMDDVAAAYRALDRRDAAGKIVLGLRTVEYPGQRVKEPAIKEQDVTLGVPTPHERLEAVEAVPAAIGDGSVRRRHREARHQAETDATPADAGTDHPDRAGEAPLP</sequence>
<reference evidence="4" key="2">
    <citation type="submission" date="2020-09" db="EMBL/GenBank/DDBJ databases">
        <authorList>
            <person name="Sun Q."/>
            <person name="Ohkuma M."/>
        </authorList>
    </citation>
    <scope>NUCLEOTIDE SEQUENCE</scope>
    <source>
        <strain evidence="4">JCM 3346</strain>
    </source>
</reference>
<protein>
    <submittedName>
        <fullName evidence="4">Oxidoreductase</fullName>
    </submittedName>
</protein>
<dbReference type="InterPro" id="IPR011032">
    <property type="entry name" value="GroES-like_sf"/>
</dbReference>
<proteinExistence type="predicted"/>
<dbReference type="EMBL" id="BMRJ01000006">
    <property type="protein sequence ID" value="GGR37102.1"/>
    <property type="molecule type" value="Genomic_DNA"/>
</dbReference>
<dbReference type="InterPro" id="IPR036291">
    <property type="entry name" value="NAD(P)-bd_dom_sf"/>
</dbReference>
<reference evidence="4" key="1">
    <citation type="journal article" date="2014" name="Int. J. Syst. Evol. Microbiol.">
        <title>Complete genome sequence of Corynebacterium casei LMG S-19264T (=DSM 44701T), isolated from a smear-ripened cheese.</title>
        <authorList>
            <consortium name="US DOE Joint Genome Institute (JGI-PGF)"/>
            <person name="Walter F."/>
            <person name="Albersmeier A."/>
            <person name="Kalinowski J."/>
            <person name="Ruckert C."/>
        </authorList>
    </citation>
    <scope>NUCLEOTIDE SEQUENCE</scope>
    <source>
        <strain evidence="4">JCM 3346</strain>
    </source>
</reference>
<gene>
    <name evidence="4" type="ORF">GCM10010196_33870</name>
</gene>
<evidence type="ECO:0000256" key="1">
    <source>
        <dbReference type="ARBA" id="ARBA00022857"/>
    </source>
</evidence>
<evidence type="ECO:0000313" key="4">
    <source>
        <dbReference type="EMBL" id="GGR37102.1"/>
    </source>
</evidence>
<dbReference type="PANTHER" id="PTHR44154:SF1">
    <property type="entry name" value="QUINONE OXIDOREDUCTASE"/>
    <property type="match status" value="1"/>
</dbReference>
<feature type="region of interest" description="Disordered" evidence="2">
    <location>
        <begin position="342"/>
        <end position="380"/>
    </location>
</feature>
<feature type="compositionally biased region" description="Basic and acidic residues" evidence="2">
    <location>
        <begin position="367"/>
        <end position="380"/>
    </location>
</feature>
<dbReference type="PANTHER" id="PTHR44154">
    <property type="entry name" value="QUINONE OXIDOREDUCTASE"/>
    <property type="match status" value="1"/>
</dbReference>
<evidence type="ECO:0000256" key="2">
    <source>
        <dbReference type="SAM" id="MobiDB-lite"/>
    </source>
</evidence>